<dbReference type="InterPro" id="IPR001584">
    <property type="entry name" value="Integrase_cat-core"/>
</dbReference>
<dbReference type="AlphaFoldDB" id="A0A163J4K8"/>
<dbReference type="EMBL" id="LT551507">
    <property type="protein sequence ID" value="SAL97122.1"/>
    <property type="molecule type" value="Genomic_DNA"/>
</dbReference>
<proteinExistence type="predicted"/>
<dbReference type="PANTHER" id="PTHR47266">
    <property type="entry name" value="ENDONUCLEASE-RELATED"/>
    <property type="match status" value="1"/>
</dbReference>
<dbReference type="InterPro" id="IPR052160">
    <property type="entry name" value="Gypsy_RT_Integrase-like"/>
</dbReference>
<dbReference type="OrthoDB" id="5592268at2759"/>
<dbReference type="PROSITE" id="PS50994">
    <property type="entry name" value="INTEGRASE"/>
    <property type="match status" value="1"/>
</dbReference>
<protein>
    <recommendedName>
        <fullName evidence="1">Integrase catalytic domain-containing protein</fullName>
    </recommendedName>
</protein>
<evidence type="ECO:0000313" key="3">
    <source>
        <dbReference type="Proteomes" id="UP000078561"/>
    </source>
</evidence>
<evidence type="ECO:0000259" key="1">
    <source>
        <dbReference type="PROSITE" id="PS50994"/>
    </source>
</evidence>
<dbReference type="GO" id="GO:0003676">
    <property type="term" value="F:nucleic acid binding"/>
    <property type="evidence" value="ECO:0007669"/>
    <property type="project" value="InterPro"/>
</dbReference>
<accession>A0A163J4K8</accession>
<organism evidence="2">
    <name type="scientific">Absidia glauca</name>
    <name type="common">Pin mould</name>
    <dbReference type="NCBI Taxonomy" id="4829"/>
    <lineage>
        <taxon>Eukaryota</taxon>
        <taxon>Fungi</taxon>
        <taxon>Fungi incertae sedis</taxon>
        <taxon>Mucoromycota</taxon>
        <taxon>Mucoromycotina</taxon>
        <taxon>Mucoromycetes</taxon>
        <taxon>Mucorales</taxon>
        <taxon>Cunninghamellaceae</taxon>
        <taxon>Absidia</taxon>
    </lineage>
</organism>
<dbReference type="InterPro" id="IPR012337">
    <property type="entry name" value="RNaseH-like_sf"/>
</dbReference>
<dbReference type="Gene3D" id="3.30.420.10">
    <property type="entry name" value="Ribonuclease H-like superfamily/Ribonuclease H"/>
    <property type="match status" value="1"/>
</dbReference>
<dbReference type="InterPro" id="IPR036397">
    <property type="entry name" value="RNaseH_sf"/>
</dbReference>
<dbReference type="SUPFAM" id="SSF53098">
    <property type="entry name" value="Ribonuclease H-like"/>
    <property type="match status" value="1"/>
</dbReference>
<feature type="domain" description="Integrase catalytic" evidence="1">
    <location>
        <begin position="2"/>
        <end position="176"/>
    </location>
</feature>
<reference evidence="2" key="1">
    <citation type="submission" date="2016-04" db="EMBL/GenBank/DDBJ databases">
        <authorList>
            <person name="Evans L.H."/>
            <person name="Alamgir A."/>
            <person name="Owens N."/>
            <person name="Weber N.D."/>
            <person name="Virtaneva K."/>
            <person name="Barbian K."/>
            <person name="Babar A."/>
            <person name="Rosenke K."/>
        </authorList>
    </citation>
    <scope>NUCLEOTIDE SEQUENCE [LARGE SCALE GENOMIC DNA]</scope>
    <source>
        <strain evidence="2">CBS 101.48</strain>
    </source>
</reference>
<sequence length="287" mass="32808">MMVALPGCNAIVQFVWGHYVDGKCYEEAYQSVYVGNIFERFCLDYVGPFPETQSKNRYILLVVECSTRYPLTITCQRDDAVTAASFFDNGTHFVNLIVDNFLRIIKNRHKRPLPYRPNVNGMAEKIIGVLVKSVKKTIYRISGNWDDYLNSILSAYRTKTHSALRLSPFELLYGALVNPMDNDIIDKIATAYGFERLVKIIDLREHAYFSSIEGSTEISDNRYHVGPATIEESWTPYTKIKFTSLLRPTKTIYRLFGIMAQNFDCTLPQDSSTCGVMIGRSAFETLY</sequence>
<dbReference type="Proteomes" id="UP000078561">
    <property type="component" value="Unassembled WGS sequence"/>
</dbReference>
<dbReference type="GO" id="GO:0005634">
    <property type="term" value="C:nucleus"/>
    <property type="evidence" value="ECO:0007669"/>
    <property type="project" value="UniProtKB-ARBA"/>
</dbReference>
<evidence type="ECO:0000313" key="2">
    <source>
        <dbReference type="EMBL" id="SAL97122.1"/>
    </source>
</evidence>
<dbReference type="InParanoid" id="A0A163J4K8"/>
<dbReference type="GO" id="GO:0015074">
    <property type="term" value="P:DNA integration"/>
    <property type="evidence" value="ECO:0007669"/>
    <property type="project" value="InterPro"/>
</dbReference>
<keyword evidence="3" id="KW-1185">Reference proteome</keyword>
<name>A0A163J4K8_ABSGL</name>
<gene>
    <name evidence="2" type="primary">ABSGL_02580.1 scaffold 3452</name>
</gene>
<dbReference type="STRING" id="4829.A0A163J4K8"/>